<reference evidence="10 11" key="1">
    <citation type="journal article" date="2023" name="Antonie Van Leeuwenhoek">
        <title>Mesoterricola silvestris gen. nov., sp. nov., Mesoterricola sediminis sp. nov., Geothrix oryzae sp. nov., Geothrix edaphica sp. nov., Geothrix rubra sp. nov., and Geothrix limicola sp. nov., six novel members of Acidobacteriota isolated from soils.</title>
        <authorList>
            <person name="Itoh H."/>
            <person name="Sugisawa Y."/>
            <person name="Mise K."/>
            <person name="Xu Z."/>
            <person name="Kuniyasu M."/>
            <person name="Ushijima N."/>
            <person name="Kawano K."/>
            <person name="Kobayashi E."/>
            <person name="Shiratori Y."/>
            <person name="Masuda Y."/>
            <person name="Senoo K."/>
        </authorList>
    </citation>
    <scope>NUCLEOTIDE SEQUENCE [LARGE SCALE GENOMIC DNA]</scope>
    <source>
        <strain evidence="10 11">Red804</strain>
    </source>
</reference>
<evidence type="ECO:0000256" key="4">
    <source>
        <dbReference type="ARBA" id="ARBA00022676"/>
    </source>
</evidence>
<dbReference type="InterPro" id="IPR051939">
    <property type="entry name" value="Glycosyltr_41/O-GlcNAc_trsf"/>
</dbReference>
<sequence>MPLSPDPAPESAEAKTSLLEAALHRHDLGDLDGAEDLFRRILGQDARHFIATHQLGVIANQRGHYEDAAQILATALQLHPRSALAHMNRGVALWNLGRAEEALQHYQLALLINPKSVEALLNQAVALRSLGRSEQARAALEKARSLEPEDGRVLRALAGLLQELHRHEEALACLDEALRLRPDDADALTDRGAVRQALGDPQRGLEDHDRALSLRPDHADALLNRGTALLDLQRPEQALASIDRSLALTGERADGLMNRGNALLQLRRFSEALAAFDRSLVLAPQSTSALKNRALALHLMGRHEAAIADLDRVLALDPSDAAAHSPKIFMLDFLPELSFARHQEERRRFFEMHGPAWPVTPLPARDRNPGRPLVLGYVSADFCEHSAAVCFGPILRHHDRSAFKVICYSGVLTEDDRTREFQGFADQWVRSSRLGDDDLAERIRQDGVDILIDLSGHSTGNRLPVFGRRPAPIQVTAWGHGGGTGLPMIDYQFTDPIHIPDGVRPLFAESSYDLPCCITFDPPPFAPPVTDLPARSKGHLTFGCLNRFSKITPGLMEQWAELLLAVPRSRLLLKDGVLDDPQVRARVLATFEKRGVGAERLDLRGRTSRQAHLAVYGEVDITLDTFPQNGGITTWESLWMGVPVVALLGDHPACRLSAAILGALGLEAWTARDADTYVDLALRQAADLEALAQLRAGLRERIRTSAAGNPERYTRAVEAAYRSFWHRWLERNPEPPRPF</sequence>
<dbReference type="Pfam" id="PF13844">
    <property type="entry name" value="Glyco_transf_41"/>
    <property type="match status" value="2"/>
</dbReference>
<dbReference type="InterPro" id="IPR011990">
    <property type="entry name" value="TPR-like_helical_dom_sf"/>
</dbReference>
<keyword evidence="5 10" id="KW-0808">Transferase</keyword>
<evidence type="ECO:0000256" key="7">
    <source>
        <dbReference type="ARBA" id="ARBA00022803"/>
    </source>
</evidence>
<dbReference type="Gene3D" id="3.40.50.11380">
    <property type="match status" value="1"/>
</dbReference>
<feature type="domain" description="O-GlcNAc transferase C-terminal" evidence="9">
    <location>
        <begin position="369"/>
        <end position="504"/>
    </location>
</feature>
<dbReference type="EMBL" id="BSDE01000003">
    <property type="protein sequence ID" value="GLH73165.1"/>
    <property type="molecule type" value="Genomic_DNA"/>
</dbReference>
<evidence type="ECO:0000313" key="11">
    <source>
        <dbReference type="Proteomes" id="UP001165069"/>
    </source>
</evidence>
<feature type="repeat" description="TPR" evidence="8">
    <location>
        <begin position="253"/>
        <end position="286"/>
    </location>
</feature>
<dbReference type="InterPro" id="IPR029489">
    <property type="entry name" value="OGT/SEC/SPY_C"/>
</dbReference>
<dbReference type="Pfam" id="PF13371">
    <property type="entry name" value="TPR_9"/>
    <property type="match status" value="2"/>
</dbReference>
<feature type="repeat" description="TPR" evidence="8">
    <location>
        <begin position="151"/>
        <end position="184"/>
    </location>
</feature>
<dbReference type="Gene3D" id="1.25.40.10">
    <property type="entry name" value="Tetratricopeptide repeat domain"/>
    <property type="match status" value="4"/>
</dbReference>
<dbReference type="RefSeq" id="WP_285573848.1">
    <property type="nucleotide sequence ID" value="NZ_BSDE01000003.1"/>
</dbReference>
<evidence type="ECO:0000256" key="2">
    <source>
        <dbReference type="ARBA" id="ARBA00005386"/>
    </source>
</evidence>
<gene>
    <name evidence="10" type="ORF">GETHLI_16670</name>
</gene>
<dbReference type="Proteomes" id="UP001165069">
    <property type="component" value="Unassembled WGS sequence"/>
</dbReference>
<keyword evidence="7 8" id="KW-0802">TPR repeat</keyword>
<organism evidence="10 11">
    <name type="scientific">Geothrix limicola</name>
    <dbReference type="NCBI Taxonomy" id="2927978"/>
    <lineage>
        <taxon>Bacteria</taxon>
        <taxon>Pseudomonadati</taxon>
        <taxon>Acidobacteriota</taxon>
        <taxon>Holophagae</taxon>
        <taxon>Holophagales</taxon>
        <taxon>Holophagaceae</taxon>
        <taxon>Geothrix</taxon>
    </lineage>
</organism>
<dbReference type="Pfam" id="PF13432">
    <property type="entry name" value="TPR_16"/>
    <property type="match status" value="1"/>
</dbReference>
<dbReference type="EC" id="2.4.1.255" evidence="3"/>
<dbReference type="Pfam" id="PF13181">
    <property type="entry name" value="TPR_8"/>
    <property type="match status" value="1"/>
</dbReference>
<dbReference type="SUPFAM" id="SSF48452">
    <property type="entry name" value="TPR-like"/>
    <property type="match status" value="2"/>
</dbReference>
<proteinExistence type="inferred from homology"/>
<evidence type="ECO:0000259" key="9">
    <source>
        <dbReference type="Pfam" id="PF13844"/>
    </source>
</evidence>
<dbReference type="InterPro" id="IPR019734">
    <property type="entry name" value="TPR_rpt"/>
</dbReference>
<evidence type="ECO:0000256" key="8">
    <source>
        <dbReference type="PROSITE-ProRule" id="PRU00339"/>
    </source>
</evidence>
<dbReference type="PANTHER" id="PTHR44835">
    <property type="entry name" value="UDP-N-ACETYLGLUCOSAMINE--PEPTIDE N-ACETYLGLUCOSAMINYLTRANSFERASE SPINDLY-RELATED"/>
    <property type="match status" value="1"/>
</dbReference>
<keyword evidence="11" id="KW-1185">Reference proteome</keyword>
<dbReference type="GO" id="GO:0016740">
    <property type="term" value="F:transferase activity"/>
    <property type="evidence" value="ECO:0007669"/>
    <property type="project" value="UniProtKB-KW"/>
</dbReference>
<feature type="repeat" description="TPR" evidence="8">
    <location>
        <begin position="49"/>
        <end position="82"/>
    </location>
</feature>
<protein>
    <recommendedName>
        <fullName evidence="3">protein O-GlcNAc transferase</fullName>
        <ecNumber evidence="3">2.4.1.255</ecNumber>
    </recommendedName>
</protein>
<comment type="similarity">
    <text evidence="2">Belongs to the glycosyltransferase 41 family. O-GlcNAc transferase subfamily.</text>
</comment>
<comment type="caution">
    <text evidence="10">The sequence shown here is derived from an EMBL/GenBank/DDBJ whole genome shotgun (WGS) entry which is preliminary data.</text>
</comment>
<evidence type="ECO:0000256" key="6">
    <source>
        <dbReference type="ARBA" id="ARBA00022737"/>
    </source>
</evidence>
<feature type="repeat" description="TPR" evidence="8">
    <location>
        <begin position="287"/>
        <end position="320"/>
    </location>
</feature>
<dbReference type="PANTHER" id="PTHR44835:SF1">
    <property type="entry name" value="PROTEIN O-GLCNAC TRANSFERASE"/>
    <property type="match status" value="1"/>
</dbReference>
<evidence type="ECO:0000256" key="5">
    <source>
        <dbReference type="ARBA" id="ARBA00022679"/>
    </source>
</evidence>
<evidence type="ECO:0000256" key="3">
    <source>
        <dbReference type="ARBA" id="ARBA00011970"/>
    </source>
</evidence>
<keyword evidence="6" id="KW-0677">Repeat</keyword>
<dbReference type="PROSITE" id="PS50005">
    <property type="entry name" value="TPR"/>
    <property type="match status" value="7"/>
</dbReference>
<evidence type="ECO:0000256" key="1">
    <source>
        <dbReference type="ARBA" id="ARBA00004922"/>
    </source>
</evidence>
<keyword evidence="4" id="KW-0328">Glycosyltransferase</keyword>
<dbReference type="SMART" id="SM00028">
    <property type="entry name" value="TPR"/>
    <property type="match status" value="8"/>
</dbReference>
<feature type="repeat" description="TPR" evidence="8">
    <location>
        <begin position="117"/>
        <end position="150"/>
    </location>
</feature>
<feature type="domain" description="O-GlcNAc transferase C-terminal" evidence="9">
    <location>
        <begin position="541"/>
        <end position="715"/>
    </location>
</feature>
<feature type="repeat" description="TPR" evidence="8">
    <location>
        <begin position="83"/>
        <end position="116"/>
    </location>
</feature>
<dbReference type="SUPFAM" id="SSF53756">
    <property type="entry name" value="UDP-Glycosyltransferase/glycogen phosphorylase"/>
    <property type="match status" value="1"/>
</dbReference>
<name>A0ABQ5QE95_9BACT</name>
<accession>A0ABQ5QE95</accession>
<evidence type="ECO:0000313" key="10">
    <source>
        <dbReference type="EMBL" id="GLH73165.1"/>
    </source>
</evidence>
<dbReference type="Gene3D" id="3.40.50.2000">
    <property type="entry name" value="Glycogen Phosphorylase B"/>
    <property type="match status" value="1"/>
</dbReference>
<feature type="repeat" description="TPR" evidence="8">
    <location>
        <begin position="185"/>
        <end position="218"/>
    </location>
</feature>
<comment type="pathway">
    <text evidence="1">Protein modification; protein glycosylation.</text>
</comment>